<feature type="domain" description="Tubulin polyglutamylase complex subunit 1-like C-terminal" evidence="1">
    <location>
        <begin position="76"/>
        <end position="137"/>
    </location>
</feature>
<dbReference type="OrthoDB" id="64214at2759"/>
<feature type="domain" description="Tubulin polyglutamylase complex subunit 1-like C-terminal" evidence="1">
    <location>
        <begin position="142"/>
        <end position="209"/>
    </location>
</feature>
<dbReference type="SUPFAM" id="SSF47391">
    <property type="entry name" value="Dimerization-anchoring domain of cAMP-dependent PK regulatory subunit"/>
    <property type="match status" value="1"/>
</dbReference>
<dbReference type="GO" id="GO:0008017">
    <property type="term" value="F:microtubule binding"/>
    <property type="evidence" value="ECO:0007669"/>
    <property type="project" value="TreeGrafter"/>
</dbReference>
<dbReference type="InterPro" id="IPR047502">
    <property type="entry name" value="DD_TPGS1"/>
</dbReference>
<dbReference type="Proteomes" id="UP000230750">
    <property type="component" value="Unassembled WGS sequence"/>
</dbReference>
<gene>
    <name evidence="2" type="ORF">BSL78_05274</name>
</gene>
<dbReference type="InterPro" id="IPR057632">
    <property type="entry name" value="TPGS1_C"/>
</dbReference>
<dbReference type="Pfam" id="PF24480">
    <property type="entry name" value="TPGS1_C"/>
    <property type="match status" value="2"/>
</dbReference>
<proteinExistence type="predicted"/>
<accession>A0A2G8LC80</accession>
<evidence type="ECO:0000313" key="2">
    <source>
        <dbReference type="EMBL" id="PIK57815.1"/>
    </source>
</evidence>
<dbReference type="AlphaFoldDB" id="A0A2G8LC80"/>
<name>A0A2G8LC80_STIJA</name>
<dbReference type="PANTHER" id="PTHR31932:SF2">
    <property type="entry name" value="TUBULIN POLYGLUTAMYLASE COMPLEX SUBUNIT 1"/>
    <property type="match status" value="1"/>
</dbReference>
<dbReference type="STRING" id="307972.A0A2G8LC80"/>
<organism evidence="2 3">
    <name type="scientific">Stichopus japonicus</name>
    <name type="common">Sea cucumber</name>
    <dbReference type="NCBI Taxonomy" id="307972"/>
    <lineage>
        <taxon>Eukaryota</taxon>
        <taxon>Metazoa</taxon>
        <taxon>Echinodermata</taxon>
        <taxon>Eleutherozoa</taxon>
        <taxon>Echinozoa</taxon>
        <taxon>Holothuroidea</taxon>
        <taxon>Aspidochirotacea</taxon>
        <taxon>Aspidochirotida</taxon>
        <taxon>Stichopodidae</taxon>
        <taxon>Apostichopus</taxon>
    </lineage>
</organism>
<dbReference type="EMBL" id="MRZV01000131">
    <property type="protein sequence ID" value="PIK57815.1"/>
    <property type="molecule type" value="Genomic_DNA"/>
</dbReference>
<comment type="caution">
    <text evidence="2">The sequence shown here is derived from an EMBL/GenBank/DDBJ whole genome shotgun (WGS) entry which is preliminary data.</text>
</comment>
<evidence type="ECO:0000259" key="1">
    <source>
        <dbReference type="Pfam" id="PF24480"/>
    </source>
</evidence>
<keyword evidence="3" id="KW-1185">Reference proteome</keyword>
<evidence type="ECO:0000313" key="3">
    <source>
        <dbReference type="Proteomes" id="UP000230750"/>
    </source>
</evidence>
<dbReference type="InterPro" id="IPR039235">
    <property type="entry name" value="TPGS1"/>
</dbReference>
<dbReference type="Gene3D" id="1.20.890.10">
    <property type="entry name" value="cAMP-dependent protein kinase regulatory subunit, dimerization-anchoring domain"/>
    <property type="match status" value="1"/>
</dbReference>
<sequence length="252" mass="27565">MNSGAYIVIHLAAQQIAMKEKQTKGGGWAQEDIKKSRLAESSQVNNWIKNALSQLVANRPDDPIAFLDQFFGNLGENTNKMNQALELISISHHSNHGFSQNATSAYEVLSQPKSARHPAGVLGGTYKTFLDHICSSMPVEIYLSISESLYKVLDSSNDNTVEKQVCEAVITELEEILNLSSHLDPTSYVNVGRKLQPDYLALALKMSAVNTIGLSDAKFITSTVDSTVTTGNMTQVLFTVVTAVSGDCYQRF</sequence>
<reference evidence="2 3" key="1">
    <citation type="journal article" date="2017" name="PLoS Biol.">
        <title>The sea cucumber genome provides insights into morphological evolution and visceral regeneration.</title>
        <authorList>
            <person name="Zhang X."/>
            <person name="Sun L."/>
            <person name="Yuan J."/>
            <person name="Sun Y."/>
            <person name="Gao Y."/>
            <person name="Zhang L."/>
            <person name="Li S."/>
            <person name="Dai H."/>
            <person name="Hamel J.F."/>
            <person name="Liu C."/>
            <person name="Yu Y."/>
            <person name="Liu S."/>
            <person name="Lin W."/>
            <person name="Guo K."/>
            <person name="Jin S."/>
            <person name="Xu P."/>
            <person name="Storey K.B."/>
            <person name="Huan P."/>
            <person name="Zhang T."/>
            <person name="Zhou Y."/>
            <person name="Zhang J."/>
            <person name="Lin C."/>
            <person name="Li X."/>
            <person name="Xing L."/>
            <person name="Huo D."/>
            <person name="Sun M."/>
            <person name="Wang L."/>
            <person name="Mercier A."/>
            <person name="Li F."/>
            <person name="Yang H."/>
            <person name="Xiang J."/>
        </authorList>
    </citation>
    <scope>NUCLEOTIDE SEQUENCE [LARGE SCALE GENOMIC DNA]</scope>
    <source>
        <strain evidence="2">Shaxun</strain>
        <tissue evidence="2">Muscle</tissue>
    </source>
</reference>
<protein>
    <submittedName>
        <fullName evidence="2">Putative tubulin polyglutamylase complex subunit 1 isoform X2</fullName>
    </submittedName>
</protein>
<dbReference type="CDD" id="cd22960">
    <property type="entry name" value="DD_TPGS1"/>
    <property type="match status" value="1"/>
</dbReference>
<dbReference type="PANTHER" id="PTHR31932">
    <property type="entry name" value="TUBULIN POLYGLUTAMYLASE COMPLEX SUBUNIT 1"/>
    <property type="match status" value="1"/>
</dbReference>